<evidence type="ECO:0000313" key="2">
    <source>
        <dbReference type="Proteomes" id="UP001596383"/>
    </source>
</evidence>
<dbReference type="RefSeq" id="WP_273738028.1">
    <property type="nucleotide sequence ID" value="NZ_JAQIVI010000120.1"/>
</dbReference>
<sequence>MDDRVTLGVRRPEQHTTEWVVGITVSLWREECLEKGVGSVEERLDLLESASVSIVQVGTFFRFCVIG</sequence>
<evidence type="ECO:0000313" key="1">
    <source>
        <dbReference type="EMBL" id="MFC6764987.1"/>
    </source>
</evidence>
<dbReference type="EMBL" id="JBHSWV010000120">
    <property type="protein sequence ID" value="MFC6764987.1"/>
    <property type="molecule type" value="Genomic_DNA"/>
</dbReference>
<reference evidence="1 2" key="1">
    <citation type="journal article" date="2019" name="Int. J. Syst. Evol. Microbiol.">
        <title>The Global Catalogue of Microorganisms (GCM) 10K type strain sequencing project: providing services to taxonomists for standard genome sequencing and annotation.</title>
        <authorList>
            <consortium name="The Broad Institute Genomics Platform"/>
            <consortium name="The Broad Institute Genome Sequencing Center for Infectious Disease"/>
            <person name="Wu L."/>
            <person name="Ma J."/>
        </authorList>
    </citation>
    <scope>NUCLEOTIDE SEQUENCE [LARGE SCALE GENOMIC DNA]</scope>
    <source>
        <strain evidence="1 2">LMG 29247</strain>
    </source>
</reference>
<name>A0ABD5SIX1_9EURY</name>
<dbReference type="AlphaFoldDB" id="A0ABD5SIX1"/>
<gene>
    <name evidence="1" type="ORF">ACFQE6_08175</name>
</gene>
<dbReference type="Proteomes" id="UP001596383">
    <property type="component" value="Unassembled WGS sequence"/>
</dbReference>
<comment type="caution">
    <text evidence="1">The sequence shown here is derived from an EMBL/GenBank/DDBJ whole genome shotgun (WGS) entry which is preliminary data.</text>
</comment>
<accession>A0ABD5SIX1</accession>
<keyword evidence="2" id="KW-1185">Reference proteome</keyword>
<proteinExistence type="predicted"/>
<protein>
    <submittedName>
        <fullName evidence="1">Uncharacterized protein</fullName>
    </submittedName>
</protein>
<organism evidence="1 2">
    <name type="scientific">Natrinema soli</name>
    <dbReference type="NCBI Taxonomy" id="1930624"/>
    <lineage>
        <taxon>Archaea</taxon>
        <taxon>Methanobacteriati</taxon>
        <taxon>Methanobacteriota</taxon>
        <taxon>Stenosarchaea group</taxon>
        <taxon>Halobacteria</taxon>
        <taxon>Halobacteriales</taxon>
        <taxon>Natrialbaceae</taxon>
        <taxon>Natrinema</taxon>
    </lineage>
</organism>